<accession>A0A8I6Z1C0</accession>
<dbReference type="PANTHER" id="PTHR35546:SF107">
    <property type="entry name" value="F-BOX DOMAIN-CONTAINING PROTEIN"/>
    <property type="match status" value="1"/>
</dbReference>
<dbReference type="InterPro" id="IPR036047">
    <property type="entry name" value="F-box-like_dom_sf"/>
</dbReference>
<dbReference type="SUPFAM" id="SSF81383">
    <property type="entry name" value="F-box domain"/>
    <property type="match status" value="1"/>
</dbReference>
<dbReference type="Gramene" id="HORVU.MOREX.r3.7HG0748740.1">
    <property type="protein sequence ID" value="HORVU.MOREX.r3.7HG0748740.1"/>
    <property type="gene ID" value="HORVU.MOREX.r3.7HG0748740"/>
</dbReference>
<dbReference type="CDD" id="cd22157">
    <property type="entry name" value="F-box_AtFBW1-like"/>
    <property type="match status" value="1"/>
</dbReference>
<name>A0A8I6Z1C0_HORVV</name>
<dbReference type="Gene3D" id="1.20.1280.50">
    <property type="match status" value="1"/>
</dbReference>
<dbReference type="Pfam" id="PF00646">
    <property type="entry name" value="F-box"/>
    <property type="match status" value="1"/>
</dbReference>
<protein>
    <recommendedName>
        <fullName evidence="2">F-box domain-containing protein</fullName>
    </recommendedName>
</protein>
<dbReference type="SMART" id="SM00256">
    <property type="entry name" value="FBOX"/>
    <property type="match status" value="1"/>
</dbReference>
<dbReference type="InterPro" id="IPR017451">
    <property type="entry name" value="F-box-assoc_interact_dom"/>
</dbReference>
<evidence type="ECO:0000259" key="2">
    <source>
        <dbReference type="SMART" id="SM00256"/>
    </source>
</evidence>
<dbReference type="InterPro" id="IPR001810">
    <property type="entry name" value="F-box_dom"/>
</dbReference>
<feature type="domain" description="F-box" evidence="2">
    <location>
        <begin position="32"/>
        <end position="72"/>
    </location>
</feature>
<dbReference type="PANTHER" id="PTHR35546">
    <property type="entry name" value="F-BOX PROTEIN INTERACTION DOMAIN PROTEIN-RELATED"/>
    <property type="match status" value="1"/>
</dbReference>
<sequence>MSAAGDLSRRREEGRASIPARAVPGGPPAGRLIDDILVEILSRVPAKALCRCKCVSKHWLGLIDHPDHRKRLPQTLAGFFYGSSASTTGQRRLELPFRYASLSGDRRGAPFDASFTFLPNHRLPVELLDSCNGLLLCRCYHVSHGGGAFRYVVCNPATHEWAVLPNSGKDSSEVATTSLGFDPAASPHFHVFQLVVEYNYSLDTELCGVAVYSSETGEWIYKEKTWNRATRDSSATVFLDGLLFFRTLDLEYHDCVAAVDTKGETCLIFRVPGGQVHDFGQADGFVQQVLFRVPGGRFDDFGLAHGFIQRSQGSLHFANFQRDQDGVAIRLVVQVLKDYQGEQWKLKHSIKTSDICGWTDLWLDADFDFVAIHPECNLLFFIVGAVALMCCNMDNRQVKVISYLGGAKPLFLPYVPLYTELPSLHI</sequence>
<dbReference type="RefSeq" id="XP_044956452.1">
    <property type="nucleotide sequence ID" value="XM_045100517.1"/>
</dbReference>
<organism evidence="3 4">
    <name type="scientific">Hordeum vulgare subsp. vulgare</name>
    <name type="common">Domesticated barley</name>
    <dbReference type="NCBI Taxonomy" id="112509"/>
    <lineage>
        <taxon>Eukaryota</taxon>
        <taxon>Viridiplantae</taxon>
        <taxon>Streptophyta</taxon>
        <taxon>Embryophyta</taxon>
        <taxon>Tracheophyta</taxon>
        <taxon>Spermatophyta</taxon>
        <taxon>Magnoliopsida</taxon>
        <taxon>Liliopsida</taxon>
        <taxon>Poales</taxon>
        <taxon>Poaceae</taxon>
        <taxon>BOP clade</taxon>
        <taxon>Pooideae</taxon>
        <taxon>Triticodae</taxon>
        <taxon>Triticeae</taxon>
        <taxon>Hordeinae</taxon>
        <taxon>Hordeum</taxon>
    </lineage>
</organism>
<evidence type="ECO:0000313" key="4">
    <source>
        <dbReference type="Proteomes" id="UP000011116"/>
    </source>
</evidence>
<reference evidence="3" key="2">
    <citation type="submission" date="2020-10" db="EMBL/GenBank/DDBJ databases">
        <authorList>
            <person name="Scholz U."/>
            <person name="Mascher M."/>
            <person name="Fiebig A."/>
        </authorList>
    </citation>
    <scope>NUCLEOTIDE SEQUENCE [LARGE SCALE GENOMIC DNA]</scope>
    <source>
        <strain evidence="3">cv. Morex</strain>
    </source>
</reference>
<evidence type="ECO:0000256" key="1">
    <source>
        <dbReference type="SAM" id="MobiDB-lite"/>
    </source>
</evidence>
<feature type="region of interest" description="Disordered" evidence="1">
    <location>
        <begin position="1"/>
        <end position="24"/>
    </location>
</feature>
<dbReference type="GeneID" id="123407393"/>
<dbReference type="OrthoDB" id="1916346at2759"/>
<reference evidence="3" key="3">
    <citation type="submission" date="2022-01" db="UniProtKB">
        <authorList>
            <consortium name="EnsemblPlants"/>
        </authorList>
    </citation>
    <scope>IDENTIFICATION</scope>
    <source>
        <strain evidence="3">subsp. vulgare</strain>
    </source>
</reference>
<keyword evidence="4" id="KW-1185">Reference proteome</keyword>
<dbReference type="Pfam" id="PF24750">
    <property type="entry name" value="b-prop_At3g26010-like"/>
    <property type="match status" value="1"/>
</dbReference>
<dbReference type="EnsemblPlants" id="HORVU.MOREX.r3.7HG0748740.1">
    <property type="protein sequence ID" value="HORVU.MOREX.r3.7HG0748740.1"/>
    <property type="gene ID" value="HORVU.MOREX.r3.7HG0748740"/>
</dbReference>
<gene>
    <name evidence="3" type="primary">LOC123407393</name>
</gene>
<evidence type="ECO:0000313" key="3">
    <source>
        <dbReference type="EnsemblPlants" id="HORVU.MOREX.r3.7HG0748740.1"/>
    </source>
</evidence>
<dbReference type="KEGG" id="hvg:123407393"/>
<dbReference type="AlphaFoldDB" id="A0A8I6Z1C0"/>
<dbReference type="InterPro" id="IPR056592">
    <property type="entry name" value="Beta-prop_At3g26010-like"/>
</dbReference>
<dbReference type="InterPro" id="IPR055290">
    <property type="entry name" value="At3g26010-like"/>
</dbReference>
<dbReference type="Gramene" id="HORVU.MOREX.r2.7HG0621160.1">
    <property type="protein sequence ID" value="HORVU.MOREX.r2.7HG0621160.1"/>
    <property type="gene ID" value="HORVU.MOREX.r2.7HG0621160"/>
</dbReference>
<proteinExistence type="predicted"/>
<dbReference type="Proteomes" id="UP000011116">
    <property type="component" value="Chromosome 7H"/>
</dbReference>
<reference evidence="4" key="1">
    <citation type="journal article" date="2012" name="Nature">
        <title>A physical, genetic and functional sequence assembly of the barley genome.</title>
        <authorList>
            <consortium name="The International Barley Genome Sequencing Consortium"/>
            <person name="Mayer K.F."/>
            <person name="Waugh R."/>
            <person name="Brown J.W."/>
            <person name="Schulman A."/>
            <person name="Langridge P."/>
            <person name="Platzer M."/>
            <person name="Fincher G.B."/>
            <person name="Muehlbauer G.J."/>
            <person name="Sato K."/>
            <person name="Close T.J."/>
            <person name="Wise R.P."/>
            <person name="Stein N."/>
        </authorList>
    </citation>
    <scope>NUCLEOTIDE SEQUENCE [LARGE SCALE GENOMIC DNA]</scope>
    <source>
        <strain evidence="4">cv. Morex</strain>
    </source>
</reference>
<dbReference type="NCBIfam" id="TIGR01640">
    <property type="entry name" value="F_box_assoc_1"/>
    <property type="match status" value="1"/>
</dbReference>